<reference evidence="2 3" key="1">
    <citation type="journal article" date="2015" name="Genome Announc.">
        <title>Expanding the biotechnology potential of lactobacilli through comparative genomics of 213 strains and associated genera.</title>
        <authorList>
            <person name="Sun Z."/>
            <person name="Harris H.M."/>
            <person name="McCann A."/>
            <person name="Guo C."/>
            <person name="Argimon S."/>
            <person name="Zhang W."/>
            <person name="Yang X."/>
            <person name="Jeffery I.B."/>
            <person name="Cooney J.C."/>
            <person name="Kagawa T.F."/>
            <person name="Liu W."/>
            <person name="Song Y."/>
            <person name="Salvetti E."/>
            <person name="Wrobel A."/>
            <person name="Rasinkangas P."/>
            <person name="Parkhill J."/>
            <person name="Rea M.C."/>
            <person name="O'Sullivan O."/>
            <person name="Ritari J."/>
            <person name="Douillard F.P."/>
            <person name="Paul Ross R."/>
            <person name="Yang R."/>
            <person name="Briner A.E."/>
            <person name="Felis G.E."/>
            <person name="de Vos W.M."/>
            <person name="Barrangou R."/>
            <person name="Klaenhammer T.R."/>
            <person name="Caufield P.W."/>
            <person name="Cui Y."/>
            <person name="Zhang H."/>
            <person name="O'Toole P.W."/>
        </authorList>
    </citation>
    <scope>NUCLEOTIDE SEQUENCE [LARGE SCALE GENOMIC DNA]</scope>
    <source>
        <strain evidence="2 3">DSM 19117</strain>
    </source>
</reference>
<keyword evidence="1" id="KW-0812">Transmembrane</keyword>
<dbReference type="PATRIC" id="fig|1423773.3.peg.765"/>
<dbReference type="EMBL" id="AZDT01000012">
    <property type="protein sequence ID" value="KRK76970.1"/>
    <property type="molecule type" value="Genomic_DNA"/>
</dbReference>
<protein>
    <submittedName>
        <fullName evidence="2">Mutg family lantibiotic protection abc superfamily atp binding cassette transporter permease</fullName>
    </submittedName>
</protein>
<feature type="transmembrane region" description="Helical" evidence="1">
    <location>
        <begin position="292"/>
        <end position="310"/>
    </location>
</feature>
<keyword evidence="1" id="KW-1133">Transmembrane helix</keyword>
<sequence length="612" mass="68906">MTAAWLGGASYLIGLLGYTGSLRRLGVSPYLRWITAMLLQILLLYGAAMLGQLRLGIYGVTGLGVILWGTWQILGLFHRGSLPFEGIHLFDFWMLGLGGAMVEVLARSPLVHYDNFSHWAVMVKFLVFSGHLPAATDHLISFTSYPPATALFITQFVTWVGFSEGAMLVAQFLLIWAAAYAVFAVLRDRTRALTTMILCFTIAGSLVFNVAIRLNNLLVDYVLPILTVAALAGIFAYRTRPWLLCGHVAVFSAALLLVKNSATFFVVVIAGAFLVTLLKTNRTRWALPGNLLRFAGTMGVASLPFLLWQWHVHATFTVSKHEISAQAYRHQLTSESPATILKIARKFGEQILNPQSLSTQGILLLNLLLVGAWVVIRLGKRRRNPLLKTAGWLDGMFGLYYLSLLGMYVLSMPYAEAILLDGFERYMGSVVILGLYLGAMVFVRVLDATFYEQNFEKRNSRSFATIMSKNAYQLSTLVAGFFAITLMYSEITGTNFTNRMNQQTLPLQLQRCSRPWTHLNHRKVLVVDPHATDVNDYYAGYAARYYYFTDRAVGQENFMVSPAAFRQIVQQYDYVVIPEFHRTFTVLTQKVYHQRVITGLYRVTPQRLLRQR</sequence>
<dbReference type="STRING" id="1423773.FD30_GL000749"/>
<dbReference type="RefSeq" id="WP_056943817.1">
    <property type="nucleotide sequence ID" value="NZ_AZDT01000012.1"/>
</dbReference>
<keyword evidence="3" id="KW-1185">Reference proteome</keyword>
<dbReference type="OrthoDB" id="2787347at2"/>
<feature type="transmembrane region" description="Helical" evidence="1">
    <location>
        <begin position="193"/>
        <end position="212"/>
    </location>
</feature>
<evidence type="ECO:0000256" key="1">
    <source>
        <dbReference type="SAM" id="Phobius"/>
    </source>
</evidence>
<gene>
    <name evidence="2" type="ORF">FD30_GL000749</name>
</gene>
<accession>A0A0R1KB72</accession>
<feature type="transmembrane region" description="Helical" evidence="1">
    <location>
        <begin position="30"/>
        <end position="50"/>
    </location>
</feature>
<dbReference type="AlphaFoldDB" id="A0A0R1KB72"/>
<evidence type="ECO:0000313" key="2">
    <source>
        <dbReference type="EMBL" id="KRK76970.1"/>
    </source>
</evidence>
<feature type="transmembrane region" description="Helical" evidence="1">
    <location>
        <begin position="218"/>
        <end position="237"/>
    </location>
</feature>
<feature type="transmembrane region" description="Helical" evidence="1">
    <location>
        <begin position="471"/>
        <end position="489"/>
    </location>
</feature>
<name>A0A0R1KB72_9LACO</name>
<feature type="transmembrane region" description="Helical" evidence="1">
    <location>
        <begin position="361"/>
        <end position="379"/>
    </location>
</feature>
<feature type="transmembrane region" description="Helical" evidence="1">
    <location>
        <begin position="56"/>
        <end position="77"/>
    </location>
</feature>
<feature type="transmembrane region" description="Helical" evidence="1">
    <location>
        <begin position="430"/>
        <end position="450"/>
    </location>
</feature>
<proteinExistence type="predicted"/>
<feature type="transmembrane region" description="Helical" evidence="1">
    <location>
        <begin position="264"/>
        <end position="280"/>
    </location>
</feature>
<dbReference type="Proteomes" id="UP000051162">
    <property type="component" value="Unassembled WGS sequence"/>
</dbReference>
<comment type="caution">
    <text evidence="2">The sequence shown here is derived from an EMBL/GenBank/DDBJ whole genome shotgun (WGS) entry which is preliminary data.</text>
</comment>
<evidence type="ECO:0000313" key="3">
    <source>
        <dbReference type="Proteomes" id="UP000051162"/>
    </source>
</evidence>
<organism evidence="2 3">
    <name type="scientific">Levilactobacillus namurensis DSM 19117</name>
    <dbReference type="NCBI Taxonomy" id="1423773"/>
    <lineage>
        <taxon>Bacteria</taxon>
        <taxon>Bacillati</taxon>
        <taxon>Bacillota</taxon>
        <taxon>Bacilli</taxon>
        <taxon>Lactobacillales</taxon>
        <taxon>Lactobacillaceae</taxon>
        <taxon>Levilactobacillus</taxon>
    </lineage>
</organism>
<feature type="transmembrane region" description="Helical" evidence="1">
    <location>
        <begin position="116"/>
        <end position="135"/>
    </location>
</feature>
<feature type="transmembrane region" description="Helical" evidence="1">
    <location>
        <begin position="89"/>
        <end position="110"/>
    </location>
</feature>
<keyword evidence="1" id="KW-0472">Membrane</keyword>
<feature type="transmembrane region" description="Helical" evidence="1">
    <location>
        <begin position="391"/>
        <end position="410"/>
    </location>
</feature>
<dbReference type="GeneID" id="84782609"/>